<dbReference type="VEuPathDB" id="TriTrypDB:TvY486_1012390"/>
<feature type="zinc finger region" description="C3H1-type" evidence="1">
    <location>
        <begin position="175"/>
        <end position="203"/>
    </location>
</feature>
<dbReference type="PANTHER" id="PTHR37562:SF5">
    <property type="entry name" value="C3H1-TYPE DOMAIN-CONTAINING PROTEIN"/>
    <property type="match status" value="1"/>
</dbReference>
<keyword evidence="1" id="KW-0863">Zinc-finger</keyword>
<accession>G0U434</accession>
<feature type="domain" description="C3H1-type" evidence="3">
    <location>
        <begin position="175"/>
        <end position="203"/>
    </location>
</feature>
<evidence type="ECO:0000259" key="3">
    <source>
        <dbReference type="PROSITE" id="PS50103"/>
    </source>
</evidence>
<proteinExistence type="predicted"/>
<dbReference type="PROSITE" id="PS50103">
    <property type="entry name" value="ZF_C3H1"/>
    <property type="match status" value="1"/>
</dbReference>
<protein>
    <recommendedName>
        <fullName evidence="3">C3H1-type domain-containing protein</fullName>
    </recommendedName>
</protein>
<dbReference type="InterPro" id="IPR000571">
    <property type="entry name" value="Znf_CCCH"/>
</dbReference>
<evidence type="ECO:0000313" key="4">
    <source>
        <dbReference type="EMBL" id="CCC52196.1"/>
    </source>
</evidence>
<gene>
    <name evidence="4" type="ORF">TVY486_1012390</name>
</gene>
<feature type="region of interest" description="Disordered" evidence="2">
    <location>
        <begin position="304"/>
        <end position="338"/>
    </location>
</feature>
<dbReference type="PANTHER" id="PTHR37562">
    <property type="entry name" value="C3H1-TYPE DOMAIN-CONTAINING PROTEIN-RELATED"/>
    <property type="match status" value="1"/>
</dbReference>
<organism evidence="4">
    <name type="scientific">Trypanosoma vivax (strain Y486)</name>
    <dbReference type="NCBI Taxonomy" id="1055687"/>
    <lineage>
        <taxon>Eukaryota</taxon>
        <taxon>Discoba</taxon>
        <taxon>Euglenozoa</taxon>
        <taxon>Kinetoplastea</taxon>
        <taxon>Metakinetoplastina</taxon>
        <taxon>Trypanosomatida</taxon>
        <taxon>Trypanosomatidae</taxon>
        <taxon>Trypanosoma</taxon>
        <taxon>Duttonella</taxon>
    </lineage>
</organism>
<reference evidence="4" key="1">
    <citation type="journal article" date="2012" name="Proc. Natl. Acad. Sci. U.S.A.">
        <title>Antigenic diversity is generated by distinct evolutionary mechanisms in African trypanosome species.</title>
        <authorList>
            <person name="Jackson A.P."/>
            <person name="Berry A."/>
            <person name="Aslett M."/>
            <person name="Allison H.C."/>
            <person name="Burton P."/>
            <person name="Vavrova-Anderson J."/>
            <person name="Brown R."/>
            <person name="Browne H."/>
            <person name="Corton N."/>
            <person name="Hauser H."/>
            <person name="Gamble J."/>
            <person name="Gilderthorp R."/>
            <person name="Marcello L."/>
            <person name="McQuillan J."/>
            <person name="Otto T.D."/>
            <person name="Quail M.A."/>
            <person name="Sanders M.J."/>
            <person name="van Tonder A."/>
            <person name="Ginger M.L."/>
            <person name="Field M.C."/>
            <person name="Barry J.D."/>
            <person name="Hertz-Fowler C."/>
            <person name="Berriman M."/>
        </authorList>
    </citation>
    <scope>NUCLEOTIDE SEQUENCE</scope>
    <source>
        <strain evidence="4">Y486</strain>
    </source>
</reference>
<dbReference type="AlphaFoldDB" id="G0U434"/>
<dbReference type="GO" id="GO:0008270">
    <property type="term" value="F:zinc ion binding"/>
    <property type="evidence" value="ECO:0007669"/>
    <property type="project" value="UniProtKB-KW"/>
</dbReference>
<dbReference type="OMA" id="MPENLHD"/>
<name>G0U434_TRYVY</name>
<keyword evidence="1" id="KW-0479">Metal-binding</keyword>
<sequence length="507" mass="55742">MSADEFDAADLPMWAIDEIWEQWKQCNDLCPNNNVSATGNETHGDANLPPSNTEVFDAQFKYVYEVPSHLVVHTPSARLNITRLVACRNYIPHQPDSCMMARSCKFVHADVDYSTLEARPIHVNYIWRHEDLCTYERLPPGEMVEVLKCDMSTVEFVRSELILVTRGALARHDNAEPLMRCSHFEANQTCFIGDRCNYVHVAYIDKNVQGSFRRAPRMQMITKVAAGDVSSSNISKGATRGVREVAAVPDPNAFMEGCLKSQKVHTSQLQDTNRLCFEPHFAAHVARPATLNPTVRLKQPVSHYQVPAHSPKGDGAPPGRSISALQPHSSHSACMEDTSATFSGPLSDAVDGSYSGQAGQGQFNALLSKLASIVAQRAANERRIITGASPMLDEPQAAGTLLFLPRGATEAVALQPVFDYAFLNTVISLGAQQAHPVFSSSCSLQQLSEQWKLCTPPTESTLDGTPDTFKNISSPGCETTLRPSVHLVEAQWSHSALLSHMARMQRE</sequence>
<evidence type="ECO:0000256" key="1">
    <source>
        <dbReference type="PROSITE-ProRule" id="PRU00723"/>
    </source>
</evidence>
<evidence type="ECO:0000256" key="2">
    <source>
        <dbReference type="SAM" id="MobiDB-lite"/>
    </source>
</evidence>
<dbReference type="EMBL" id="HE573026">
    <property type="protein sequence ID" value="CCC52196.1"/>
    <property type="molecule type" value="Genomic_DNA"/>
</dbReference>
<feature type="compositionally biased region" description="Polar residues" evidence="2">
    <location>
        <begin position="323"/>
        <end position="338"/>
    </location>
</feature>
<keyword evidence="1" id="KW-0862">Zinc</keyword>